<name>A0A5A7T3H7_CUCMM</name>
<evidence type="ECO:0000313" key="4">
    <source>
        <dbReference type="Proteomes" id="UP000321947"/>
    </source>
</evidence>
<dbReference type="InterPro" id="IPR021109">
    <property type="entry name" value="Peptidase_aspartic_dom_sf"/>
</dbReference>
<evidence type="ECO:0000313" key="2">
    <source>
        <dbReference type="EMBL" id="TYK30444.1"/>
    </source>
</evidence>
<dbReference type="Proteomes" id="UP000321393">
    <property type="component" value="Unassembled WGS sequence"/>
</dbReference>
<evidence type="ECO:0000313" key="1">
    <source>
        <dbReference type="EMBL" id="KAA0035959.1"/>
    </source>
</evidence>
<accession>A0A5A7T3H7</accession>
<comment type="caution">
    <text evidence="1">The sequence shown here is derived from an EMBL/GenBank/DDBJ whole genome shotgun (WGS) entry which is preliminary data.</text>
</comment>
<protein>
    <submittedName>
        <fullName evidence="1">DNA damage-inducible protein 1-like</fullName>
    </submittedName>
</protein>
<gene>
    <name evidence="2" type="ORF">E5676_scaffold349G00570</name>
    <name evidence="1" type="ORF">E6C27_scaffold56G001630</name>
</gene>
<evidence type="ECO:0000313" key="3">
    <source>
        <dbReference type="Proteomes" id="UP000321393"/>
    </source>
</evidence>
<dbReference type="Proteomes" id="UP000321947">
    <property type="component" value="Unassembled WGS sequence"/>
</dbReference>
<reference evidence="3 4" key="1">
    <citation type="submission" date="2019-08" db="EMBL/GenBank/DDBJ databases">
        <title>Draft genome sequences of two oriental melons (Cucumis melo L. var makuwa).</title>
        <authorList>
            <person name="Kwon S.-Y."/>
        </authorList>
    </citation>
    <scope>NUCLEOTIDE SEQUENCE [LARGE SCALE GENOMIC DNA]</scope>
    <source>
        <strain evidence="4">cv. Chang Bougi</strain>
        <strain evidence="3">cv. SW 3</strain>
        <tissue evidence="1">Leaf</tissue>
    </source>
</reference>
<proteinExistence type="predicted"/>
<organism evidence="1 3">
    <name type="scientific">Cucumis melo var. makuwa</name>
    <name type="common">Oriental melon</name>
    <dbReference type="NCBI Taxonomy" id="1194695"/>
    <lineage>
        <taxon>Eukaryota</taxon>
        <taxon>Viridiplantae</taxon>
        <taxon>Streptophyta</taxon>
        <taxon>Embryophyta</taxon>
        <taxon>Tracheophyta</taxon>
        <taxon>Spermatophyta</taxon>
        <taxon>Magnoliopsida</taxon>
        <taxon>eudicotyledons</taxon>
        <taxon>Gunneridae</taxon>
        <taxon>Pentapetalae</taxon>
        <taxon>rosids</taxon>
        <taxon>fabids</taxon>
        <taxon>Cucurbitales</taxon>
        <taxon>Cucurbitaceae</taxon>
        <taxon>Benincaseae</taxon>
        <taxon>Cucumis</taxon>
    </lineage>
</organism>
<sequence length="251" mass="27587">MKNIGWAQDVKTRVGGWQGKLDFLIAPLDDCKIVLGLDFIDTAHATINFMKKTLDFTHIREEAPLKRMGATGEVRLSAMRVRRRHKGKGSRKSKNATRTLRIGVGEGVTYLEKHPKIYAGTCHKAPIAKPRGSLACPHNTPMRPCDSPHRPPTHAHDMGVCPRKAAHEPRMQIKTCAHDSPMRRATRTTHGHQQMHISARHQRYPGSSCAQAAAHGIAASPACTHTHQTAAQARIGMALSLLLVDPGVNIQ</sequence>
<dbReference type="EMBL" id="SSTD01000605">
    <property type="protein sequence ID" value="TYK30444.1"/>
    <property type="molecule type" value="Genomic_DNA"/>
</dbReference>
<dbReference type="EMBL" id="SSTE01019881">
    <property type="protein sequence ID" value="KAA0035959.1"/>
    <property type="molecule type" value="Genomic_DNA"/>
</dbReference>
<dbReference type="AlphaFoldDB" id="A0A5A7T3H7"/>
<dbReference type="Gene3D" id="2.40.70.10">
    <property type="entry name" value="Acid Proteases"/>
    <property type="match status" value="1"/>
</dbReference>